<feature type="transmembrane region" description="Helical" evidence="6">
    <location>
        <begin position="97"/>
        <end position="116"/>
    </location>
</feature>
<evidence type="ECO:0000256" key="2">
    <source>
        <dbReference type="ARBA" id="ARBA00011036"/>
    </source>
</evidence>
<protein>
    <recommendedName>
        <fullName evidence="7">Ammonium transporter AmtB-like domain-containing protein</fullName>
    </recommendedName>
</protein>
<name>A0A8B9VS30_9AVES</name>
<dbReference type="Proteomes" id="UP000694549">
    <property type="component" value="Unplaced"/>
</dbReference>
<reference evidence="8" key="2">
    <citation type="submission" date="2025-09" db="UniProtKB">
        <authorList>
            <consortium name="Ensembl"/>
        </authorList>
    </citation>
    <scope>IDENTIFICATION</scope>
</reference>
<dbReference type="Gene3D" id="1.10.3430.10">
    <property type="entry name" value="Ammonium transporter AmtB like domains"/>
    <property type="match status" value="1"/>
</dbReference>
<feature type="domain" description="Ammonium transporter AmtB-like" evidence="7">
    <location>
        <begin position="26"/>
        <end position="375"/>
    </location>
</feature>
<keyword evidence="5 6" id="KW-0472">Membrane</keyword>
<feature type="transmembrane region" description="Helical" evidence="6">
    <location>
        <begin position="250"/>
        <end position="269"/>
    </location>
</feature>
<dbReference type="SUPFAM" id="SSF111352">
    <property type="entry name" value="Ammonium transporter"/>
    <property type="match status" value="1"/>
</dbReference>
<evidence type="ECO:0000256" key="4">
    <source>
        <dbReference type="ARBA" id="ARBA00022989"/>
    </source>
</evidence>
<dbReference type="PANTHER" id="PTHR11730:SF48">
    <property type="entry name" value="AMMONIUM TRANSPORTER AMTB-LIKE DOMAIN-CONTAINING PROTEIN"/>
    <property type="match status" value="1"/>
</dbReference>
<evidence type="ECO:0000259" key="7">
    <source>
        <dbReference type="Pfam" id="PF00909"/>
    </source>
</evidence>
<dbReference type="InterPro" id="IPR002229">
    <property type="entry name" value="RhesusRHD"/>
</dbReference>
<keyword evidence="4 6" id="KW-1133">Transmembrane helix</keyword>
<comment type="similarity">
    <text evidence="2">Belongs to the ammonium transporter (TC 2.A.49) family. Rh subfamily.</text>
</comment>
<dbReference type="GO" id="GO:0097272">
    <property type="term" value="P:ammonium homeostasis"/>
    <property type="evidence" value="ECO:0007669"/>
    <property type="project" value="TreeGrafter"/>
</dbReference>
<dbReference type="InterPro" id="IPR024041">
    <property type="entry name" value="NH4_transpt_AmtB-like_dom"/>
</dbReference>
<keyword evidence="9" id="KW-1185">Reference proteome</keyword>
<feature type="transmembrane region" description="Helical" evidence="6">
    <location>
        <begin position="275"/>
        <end position="296"/>
    </location>
</feature>
<evidence type="ECO:0000256" key="6">
    <source>
        <dbReference type="SAM" id="Phobius"/>
    </source>
</evidence>
<feature type="transmembrane region" description="Helical" evidence="6">
    <location>
        <begin position="123"/>
        <end position="142"/>
    </location>
</feature>
<dbReference type="AlphaFoldDB" id="A0A8B9VS30"/>
<evidence type="ECO:0000313" key="9">
    <source>
        <dbReference type="Proteomes" id="UP000694549"/>
    </source>
</evidence>
<feature type="transmembrane region" description="Helical" evidence="6">
    <location>
        <begin position="69"/>
        <end position="85"/>
    </location>
</feature>
<dbReference type="InterPro" id="IPR029020">
    <property type="entry name" value="Ammonium/urea_transptr"/>
</dbReference>
<accession>A0A8B9VS30</accession>
<comment type="subcellular location">
    <subcellularLocation>
        <location evidence="1">Membrane</location>
        <topology evidence="1">Multi-pass membrane protein</topology>
    </subcellularLocation>
</comment>
<reference evidence="8" key="1">
    <citation type="submission" date="2025-08" db="UniProtKB">
        <authorList>
            <consortium name="Ensembl"/>
        </authorList>
    </citation>
    <scope>IDENTIFICATION</scope>
</reference>
<dbReference type="GO" id="GO:0008519">
    <property type="term" value="F:ammonium channel activity"/>
    <property type="evidence" value="ECO:0007669"/>
    <property type="project" value="InterPro"/>
</dbReference>
<feature type="transmembrane region" description="Helical" evidence="6">
    <location>
        <begin position="154"/>
        <end position="172"/>
    </location>
</feature>
<evidence type="ECO:0000256" key="5">
    <source>
        <dbReference type="ARBA" id="ARBA00023136"/>
    </source>
</evidence>
<evidence type="ECO:0000256" key="3">
    <source>
        <dbReference type="ARBA" id="ARBA00022692"/>
    </source>
</evidence>
<dbReference type="Ensembl" id="ENSAZOT00000029610.1">
    <property type="protein sequence ID" value="ENSAZOP00000027628.1"/>
    <property type="gene ID" value="ENSAZOG00000017506.1"/>
</dbReference>
<feature type="transmembrane region" description="Helical" evidence="6">
    <location>
        <begin position="222"/>
        <end position="243"/>
    </location>
</feature>
<keyword evidence="3 6" id="KW-0812">Transmembrane</keyword>
<feature type="transmembrane region" description="Helical" evidence="6">
    <location>
        <begin position="42"/>
        <end position="62"/>
    </location>
</feature>
<sequence length="399" mass="41905">IVNEFPAIQLYGALRRPGSCREEDGTRAVEQLPNLFPLFQDIQVMLAVGLGLLLAFLPRYGLSALAHNFLLLNVSTQWALLLQGVSHSRLRLGLHNVLTAEFAAVTVLISVGAVLGRTSPCQLLAVAFCEVPVYLASEWLVVTQLGVRDVGGTITIHVFACYFGLGVSKALFGTERRPAHPKETPTPRSDLLALVGTLILWVFWPSFVAAPCQPGDAQHRAILNTFLALSAGAVTTVVASSLLESGGKLSLGHLQNGSLAGGVAIGALADVPITPAASLALGSLSSLVCLLGFRFLTPFLARRLALHDQCGIHNLHGLPGILGRCQLSHADGSGVAGDLWGCGGGRQALWQVAGLAVALGGSLLSGMLTGAVLRLSCLAPPPEPLCFEDSLNFRIQEQA</sequence>
<evidence type="ECO:0000313" key="8">
    <source>
        <dbReference type="Ensembl" id="ENSAZOP00000027628.1"/>
    </source>
</evidence>
<dbReference type="Pfam" id="PF00909">
    <property type="entry name" value="Ammonium_transp"/>
    <property type="match status" value="1"/>
</dbReference>
<feature type="transmembrane region" description="Helical" evidence="6">
    <location>
        <begin position="192"/>
        <end position="210"/>
    </location>
</feature>
<dbReference type="GO" id="GO:0005886">
    <property type="term" value="C:plasma membrane"/>
    <property type="evidence" value="ECO:0007669"/>
    <property type="project" value="InterPro"/>
</dbReference>
<dbReference type="PANTHER" id="PTHR11730">
    <property type="entry name" value="AMMONIUM TRANSPORTER"/>
    <property type="match status" value="1"/>
</dbReference>
<evidence type="ECO:0000256" key="1">
    <source>
        <dbReference type="ARBA" id="ARBA00004141"/>
    </source>
</evidence>
<dbReference type="PRINTS" id="PR00342">
    <property type="entry name" value="RHESUSRHD"/>
</dbReference>
<proteinExistence type="inferred from homology"/>
<organism evidence="8 9">
    <name type="scientific">Anas zonorhyncha</name>
    <name type="common">Eastern spot-billed duck</name>
    <dbReference type="NCBI Taxonomy" id="75864"/>
    <lineage>
        <taxon>Eukaryota</taxon>
        <taxon>Metazoa</taxon>
        <taxon>Chordata</taxon>
        <taxon>Craniata</taxon>
        <taxon>Vertebrata</taxon>
        <taxon>Euteleostomi</taxon>
        <taxon>Archelosauria</taxon>
        <taxon>Archosauria</taxon>
        <taxon>Dinosauria</taxon>
        <taxon>Saurischia</taxon>
        <taxon>Theropoda</taxon>
        <taxon>Coelurosauria</taxon>
        <taxon>Aves</taxon>
        <taxon>Neognathae</taxon>
        <taxon>Galloanserae</taxon>
        <taxon>Anseriformes</taxon>
        <taxon>Anatidae</taxon>
        <taxon>Anatinae</taxon>
        <taxon>Anas</taxon>
    </lineage>
</organism>